<dbReference type="InterPro" id="IPR010816">
    <property type="entry name" value="Het-C"/>
</dbReference>
<name>A0AAD9T184_9HELO</name>
<keyword evidence="3" id="KW-1185">Reference proteome</keyword>
<evidence type="ECO:0000256" key="1">
    <source>
        <dbReference type="SAM" id="MobiDB-lite"/>
    </source>
</evidence>
<evidence type="ECO:0000313" key="2">
    <source>
        <dbReference type="EMBL" id="KAK2627490.1"/>
    </source>
</evidence>
<gene>
    <name evidence="2" type="ORF">QTJ16_003456</name>
</gene>
<feature type="region of interest" description="Disordered" evidence="1">
    <location>
        <begin position="810"/>
        <end position="1055"/>
    </location>
</feature>
<feature type="compositionally biased region" description="Basic and acidic residues" evidence="1">
    <location>
        <begin position="927"/>
        <end position="944"/>
    </location>
</feature>
<dbReference type="Proteomes" id="UP001285354">
    <property type="component" value="Unassembled WGS sequence"/>
</dbReference>
<dbReference type="PANTHER" id="PTHR14905:SF11">
    <property type="entry name" value="TINC (EUROFUNG)"/>
    <property type="match status" value="1"/>
</dbReference>
<feature type="compositionally biased region" description="Basic and acidic residues" evidence="1">
    <location>
        <begin position="654"/>
        <end position="664"/>
    </location>
</feature>
<protein>
    <recommendedName>
        <fullName evidence="4">Het-C-domain-containing protein</fullName>
    </recommendedName>
</protein>
<feature type="compositionally biased region" description="Basic residues" evidence="1">
    <location>
        <begin position="82"/>
        <end position="94"/>
    </location>
</feature>
<feature type="region of interest" description="Disordered" evidence="1">
    <location>
        <begin position="763"/>
        <end position="791"/>
    </location>
</feature>
<feature type="compositionally biased region" description="Low complexity" evidence="1">
    <location>
        <begin position="970"/>
        <end position="986"/>
    </location>
</feature>
<comment type="caution">
    <text evidence="2">The sequence shown here is derived from an EMBL/GenBank/DDBJ whole genome shotgun (WGS) entry which is preliminary data.</text>
</comment>
<dbReference type="Pfam" id="PF07217">
    <property type="entry name" value="Het-C"/>
    <property type="match status" value="1"/>
</dbReference>
<feature type="region of interest" description="Disordered" evidence="1">
    <location>
        <begin position="50"/>
        <end position="97"/>
    </location>
</feature>
<feature type="compositionally biased region" description="Basic and acidic residues" evidence="1">
    <location>
        <begin position="1042"/>
        <end position="1055"/>
    </location>
</feature>
<feature type="region of interest" description="Disordered" evidence="1">
    <location>
        <begin position="654"/>
        <end position="673"/>
    </location>
</feature>
<feature type="compositionally biased region" description="Polar residues" evidence="1">
    <location>
        <begin position="779"/>
        <end position="791"/>
    </location>
</feature>
<evidence type="ECO:0008006" key="4">
    <source>
        <dbReference type="Google" id="ProtNLM"/>
    </source>
</evidence>
<proteinExistence type="predicted"/>
<dbReference type="AlphaFoldDB" id="A0AAD9T184"/>
<feature type="compositionally biased region" description="Basic and acidic residues" evidence="1">
    <location>
        <begin position="817"/>
        <end position="829"/>
    </location>
</feature>
<dbReference type="PANTHER" id="PTHR14905">
    <property type="entry name" value="NG37"/>
    <property type="match status" value="1"/>
</dbReference>
<evidence type="ECO:0000313" key="3">
    <source>
        <dbReference type="Proteomes" id="UP001285354"/>
    </source>
</evidence>
<reference evidence="2" key="1">
    <citation type="submission" date="2023-06" db="EMBL/GenBank/DDBJ databases">
        <title>Draft genome of Marssonina rosae.</title>
        <authorList>
            <person name="Cheng Q."/>
        </authorList>
    </citation>
    <scope>NUCLEOTIDE SEQUENCE</scope>
    <source>
        <strain evidence="2">R4</strain>
    </source>
</reference>
<dbReference type="InterPro" id="IPR052577">
    <property type="entry name" value="VWA7"/>
</dbReference>
<feature type="compositionally biased region" description="Basic and acidic residues" evidence="1">
    <location>
        <begin position="996"/>
        <end position="1006"/>
    </location>
</feature>
<dbReference type="EMBL" id="JAUBYV010000004">
    <property type="protein sequence ID" value="KAK2627490.1"/>
    <property type="molecule type" value="Genomic_DNA"/>
</dbReference>
<sequence length="1055" mass="117197">MSKSEAVELAFVLRRPVRCATSHIYASDWVRNKLSWRCPVLSPSSLDQCEIRETHSPSPPPLLPHHRHHQNLPTLIYSPTPPHHHNSTKKRKKNMPTPRASTLLLSVALVLLLARPAHAFGAGNIASVAKIEGSNWRHGDIEDTLLTLLMSRGAGGKKFDKMSVARVYFGNWLRDYSQAIDVGTVKYVSAEAIRILLWVLGFMTFGFGTKEFEVTTERLGCYRPEDHIDNPKDYADNIDATQYDRRLRGPVNERIELAIDPQTGLKNYIANERAGIMTSALHVRKLFGRCIQLGRSYNRSRDKDELYESLRLLGTGLHCLEDYSAHSNYTELALIEMGERDVFPHVGRQTKIHLQGARGDVYPIVTGTFGGVDFLHSVMGEFSDKATQSEIQELEGTIQQQANGDTSLLQDLLDKIPKGIFGEKDEAGRADELKTNATAAQMNQVRVSPREPEEFTIQMQEVANEIKPIMAWHDEIMLSITEAIEKIPILPDLIEQLEGQVNVFVFSLIAPFVLPIINQIKNELNTGSSEIIQSSKEKQLIVFNDDECSDPTHSMLSKDHFSNILNEPAGKIASQVLRWVVPQIIQCMDDERADVDRTLNRIIAGVFHHPAQRHLGDDGASDGRRAMFHVVEQWWQSQGSRGQDELREKLSRRGVQDGENHKPGVQDSGHGCCKPLGMAKSSGGASNNTAAGGLLSGLETAFGKNSSGGASGFGGSSGAYGGQNKVNQELSNFASEAAGGGALGGLVGALAGGVGGSLLSGAFGGRGDDDDDDKPKVQKYSQQGYNSSGEYQQTTAEYGRSGNDYAQAEYTQTQRQDGGRRTEYQRFEQNDDGQASRFEQRREERPNSGGGFEQTERQEYNIPGGFGGGGYQEPPRREFAGGRGGYGEPPRQEFGGGYGEPPRQEFGGGRGGYGEPPRQEFGGGYGEPRRQEYGQRDGFDHPPRQEFGGGYGQPGRQEYGQHQGYVEPPRQQYGGQSQRRGSNSSNEGKRGNRRNSSKERKRSGSHERKKHHKSREGSNERRYGRESSDSDEEKKQRRRREKSRDSDDERRERRW</sequence>
<feature type="compositionally biased region" description="Basic and acidic residues" evidence="1">
    <location>
        <begin position="1015"/>
        <end position="1035"/>
    </location>
</feature>
<accession>A0AAD9T184</accession>
<organism evidence="2 3">
    <name type="scientific">Diplocarpon rosae</name>
    <dbReference type="NCBI Taxonomy" id="946125"/>
    <lineage>
        <taxon>Eukaryota</taxon>
        <taxon>Fungi</taxon>
        <taxon>Dikarya</taxon>
        <taxon>Ascomycota</taxon>
        <taxon>Pezizomycotina</taxon>
        <taxon>Leotiomycetes</taxon>
        <taxon>Helotiales</taxon>
        <taxon>Drepanopezizaceae</taxon>
        <taxon>Diplocarpon</taxon>
    </lineage>
</organism>